<dbReference type="RefSeq" id="WP_238310950.1">
    <property type="nucleotide sequence ID" value="NZ_BPQV01000005.1"/>
</dbReference>
<feature type="transmembrane region" description="Helical" evidence="2">
    <location>
        <begin position="134"/>
        <end position="153"/>
    </location>
</feature>
<gene>
    <name evidence="3" type="ORF">LKMONMHP_1936</name>
</gene>
<keyword evidence="2" id="KW-0472">Membrane</keyword>
<proteinExistence type="predicted"/>
<feature type="transmembrane region" description="Helical" evidence="2">
    <location>
        <begin position="82"/>
        <end position="101"/>
    </location>
</feature>
<feature type="transmembrane region" description="Helical" evidence="2">
    <location>
        <begin position="108"/>
        <end position="128"/>
    </location>
</feature>
<dbReference type="EMBL" id="BPQV01000005">
    <property type="protein sequence ID" value="GJE27080.1"/>
    <property type="molecule type" value="Genomic_DNA"/>
</dbReference>
<name>A0ABQ4T877_METOR</name>
<dbReference type="Pfam" id="PF19660">
    <property type="entry name" value="DUF6163"/>
    <property type="match status" value="1"/>
</dbReference>
<feature type="region of interest" description="Disordered" evidence="1">
    <location>
        <begin position="1"/>
        <end position="32"/>
    </location>
</feature>
<accession>A0ABQ4T877</accession>
<reference evidence="3" key="1">
    <citation type="journal article" date="2021" name="Front. Microbiol.">
        <title>Comprehensive Comparative Genomics and Phenotyping of Methylobacterium Species.</title>
        <authorList>
            <person name="Alessa O."/>
            <person name="Ogura Y."/>
            <person name="Fujitani Y."/>
            <person name="Takami H."/>
            <person name="Hayashi T."/>
            <person name="Sahin N."/>
            <person name="Tani A."/>
        </authorList>
    </citation>
    <scope>NUCLEOTIDE SEQUENCE</scope>
    <source>
        <strain evidence="3">NBRC 15689</strain>
    </source>
</reference>
<sequence length="157" mass="17214">MRGLNKVATTRDGRGRARGWESADDRIEGSPSKQQTQWDTVLVWFMRIAALVWIAKGLATWAEILDVLPGGRPFESEPLGRQAVIVYLAVIDFVAAIGLWLTSAWGGVVWLLAATSTLTLALTTPQLLPMSLPFVIAQAVFVAIYFVISFAAAREIR</sequence>
<organism evidence="3 4">
    <name type="scientific">Methylobacterium organophilum</name>
    <dbReference type="NCBI Taxonomy" id="410"/>
    <lineage>
        <taxon>Bacteria</taxon>
        <taxon>Pseudomonadati</taxon>
        <taxon>Pseudomonadota</taxon>
        <taxon>Alphaproteobacteria</taxon>
        <taxon>Hyphomicrobiales</taxon>
        <taxon>Methylobacteriaceae</taxon>
        <taxon>Methylobacterium</taxon>
    </lineage>
</organism>
<comment type="caution">
    <text evidence="3">The sequence shown here is derived from an EMBL/GenBank/DDBJ whole genome shotgun (WGS) entry which is preliminary data.</text>
</comment>
<feature type="compositionally biased region" description="Basic and acidic residues" evidence="1">
    <location>
        <begin position="9"/>
        <end position="28"/>
    </location>
</feature>
<keyword evidence="4" id="KW-1185">Reference proteome</keyword>
<feature type="transmembrane region" description="Helical" evidence="2">
    <location>
        <begin position="41"/>
        <end position="62"/>
    </location>
</feature>
<keyword evidence="2" id="KW-0812">Transmembrane</keyword>
<dbReference type="Proteomes" id="UP001055156">
    <property type="component" value="Unassembled WGS sequence"/>
</dbReference>
<evidence type="ECO:0000313" key="4">
    <source>
        <dbReference type="Proteomes" id="UP001055156"/>
    </source>
</evidence>
<keyword evidence="2" id="KW-1133">Transmembrane helix</keyword>
<protein>
    <recommendedName>
        <fullName evidence="5">DoxX family protein</fullName>
    </recommendedName>
</protein>
<reference evidence="3" key="2">
    <citation type="submission" date="2021-08" db="EMBL/GenBank/DDBJ databases">
        <authorList>
            <person name="Tani A."/>
            <person name="Ola A."/>
            <person name="Ogura Y."/>
            <person name="Katsura K."/>
            <person name="Hayashi T."/>
        </authorList>
    </citation>
    <scope>NUCLEOTIDE SEQUENCE</scope>
    <source>
        <strain evidence="3">NBRC 15689</strain>
    </source>
</reference>
<dbReference type="InterPro" id="IPR046161">
    <property type="entry name" value="DUF6163"/>
</dbReference>
<evidence type="ECO:0000313" key="3">
    <source>
        <dbReference type="EMBL" id="GJE27080.1"/>
    </source>
</evidence>
<evidence type="ECO:0000256" key="2">
    <source>
        <dbReference type="SAM" id="Phobius"/>
    </source>
</evidence>
<evidence type="ECO:0008006" key="5">
    <source>
        <dbReference type="Google" id="ProtNLM"/>
    </source>
</evidence>
<evidence type="ECO:0000256" key="1">
    <source>
        <dbReference type="SAM" id="MobiDB-lite"/>
    </source>
</evidence>